<dbReference type="InterPro" id="IPR038606">
    <property type="entry name" value="To_sf"/>
</dbReference>
<keyword evidence="1" id="KW-0732">Signal</keyword>
<dbReference type="Proteomes" id="UP000504633">
    <property type="component" value="Unplaced"/>
</dbReference>
<keyword evidence="2" id="KW-1185">Reference proteome</keyword>
<evidence type="ECO:0000313" key="2">
    <source>
        <dbReference type="Proteomes" id="UP000504633"/>
    </source>
</evidence>
<reference evidence="3" key="1">
    <citation type="submission" date="2025-08" db="UniProtKB">
        <authorList>
            <consortium name="RefSeq"/>
        </authorList>
    </citation>
    <scope>IDENTIFICATION</scope>
    <source>
        <strain evidence="3">15085-1641.00</strain>
        <tissue evidence="3">Whole body</tissue>
    </source>
</reference>
<evidence type="ECO:0000313" key="3">
    <source>
        <dbReference type="RefSeq" id="XP_023172250.2"/>
    </source>
</evidence>
<dbReference type="GeneID" id="111600402"/>
<dbReference type="PANTHER" id="PTHR20993:SF0">
    <property type="entry name" value="GH07914P"/>
    <property type="match status" value="1"/>
</dbReference>
<dbReference type="OMA" id="MGHGKIN"/>
<proteinExistence type="predicted"/>
<dbReference type="OrthoDB" id="6380971at2759"/>
<name>A0A6J1M5U1_DROHY</name>
<feature type="chain" id="PRO_5026956250" evidence="1">
    <location>
        <begin position="17"/>
        <end position="303"/>
    </location>
</feature>
<dbReference type="SMART" id="SM00700">
    <property type="entry name" value="JHBP"/>
    <property type="match status" value="1"/>
</dbReference>
<dbReference type="RefSeq" id="XP_023172250.2">
    <property type="nucleotide sequence ID" value="XM_023316482.2"/>
</dbReference>
<sequence>MRFLIVLAGLVAICAAGTLPKEQSQHPLEQRLLQLADQNGDIELFAEQPETGVEVAPHFVISWQVRRMIRKLQKQMPCGWPSLGIPPLAPVRVNEANLNLKRGIVDTINHVFHLKIAGLDDFKIMKFKLNVISSKITFDFLFKNIDTTAQKYETDTLIDALRQLGLSVEYEGDGSILFDLINLRVSGILTYKLPMLWGSAKILSLKSNIELGAVDSDIRGFMGNGKINAIINRQLENLLVKAINNNQEAISDTIEETIVPRVNKMLKGYDFWTLVDLILSSSDGENEDDPIVVDCVPPADPWA</sequence>
<organism evidence="2 3">
    <name type="scientific">Drosophila hydei</name>
    <name type="common">Fruit fly</name>
    <dbReference type="NCBI Taxonomy" id="7224"/>
    <lineage>
        <taxon>Eukaryota</taxon>
        <taxon>Metazoa</taxon>
        <taxon>Ecdysozoa</taxon>
        <taxon>Arthropoda</taxon>
        <taxon>Hexapoda</taxon>
        <taxon>Insecta</taxon>
        <taxon>Pterygota</taxon>
        <taxon>Neoptera</taxon>
        <taxon>Endopterygota</taxon>
        <taxon>Diptera</taxon>
        <taxon>Brachycera</taxon>
        <taxon>Muscomorpha</taxon>
        <taxon>Ephydroidea</taxon>
        <taxon>Drosophilidae</taxon>
        <taxon>Drosophila</taxon>
    </lineage>
</organism>
<dbReference type="PANTHER" id="PTHR20993">
    <property type="entry name" value="GH07914P"/>
    <property type="match status" value="1"/>
</dbReference>
<dbReference type="KEGG" id="dhe:111600402"/>
<dbReference type="InterPro" id="IPR010562">
    <property type="entry name" value="Haemolymph_juvenile_hormone-bd"/>
</dbReference>
<dbReference type="AlphaFoldDB" id="A0A6J1M5U1"/>
<dbReference type="Pfam" id="PF06585">
    <property type="entry name" value="JHBP"/>
    <property type="match status" value="1"/>
</dbReference>
<protein>
    <submittedName>
        <fullName evidence="3">Uncharacterized protein LOC111600402</fullName>
    </submittedName>
</protein>
<dbReference type="Gene3D" id="3.15.10.30">
    <property type="entry name" value="Haemolymph juvenile hormone binding protein"/>
    <property type="match status" value="1"/>
</dbReference>
<accession>A0A6J1M5U1</accession>
<evidence type="ECO:0000256" key="1">
    <source>
        <dbReference type="SAM" id="SignalP"/>
    </source>
</evidence>
<feature type="signal peptide" evidence="1">
    <location>
        <begin position="1"/>
        <end position="16"/>
    </location>
</feature>
<gene>
    <name evidence="3" type="primary">LOC111600402</name>
</gene>